<protein>
    <submittedName>
        <fullName evidence="1">Uncharacterized protein</fullName>
    </submittedName>
</protein>
<proteinExistence type="predicted"/>
<keyword evidence="2" id="KW-1185">Reference proteome</keyword>
<organism evidence="2">
    <name type="scientific">Arabidopsis lyrata subsp. lyrata</name>
    <name type="common">Lyre-leaved rock-cress</name>
    <dbReference type="NCBI Taxonomy" id="81972"/>
    <lineage>
        <taxon>Eukaryota</taxon>
        <taxon>Viridiplantae</taxon>
        <taxon>Streptophyta</taxon>
        <taxon>Embryophyta</taxon>
        <taxon>Tracheophyta</taxon>
        <taxon>Spermatophyta</taxon>
        <taxon>Magnoliopsida</taxon>
        <taxon>eudicotyledons</taxon>
        <taxon>Gunneridae</taxon>
        <taxon>Pentapetalae</taxon>
        <taxon>rosids</taxon>
        <taxon>malvids</taxon>
        <taxon>Brassicales</taxon>
        <taxon>Brassicaceae</taxon>
        <taxon>Camelineae</taxon>
        <taxon>Arabidopsis</taxon>
    </lineage>
</organism>
<name>D7MLS0_ARALL</name>
<dbReference type="AlphaFoldDB" id="D7MLS0"/>
<dbReference type="eggNOG" id="KOG1529">
    <property type="taxonomic scope" value="Eukaryota"/>
</dbReference>
<dbReference type="EMBL" id="GL348720">
    <property type="protein sequence ID" value="EFH42410.1"/>
    <property type="molecule type" value="Genomic_DNA"/>
</dbReference>
<dbReference type="HOGENOM" id="CLU_1527266_0_0_1"/>
<dbReference type="STRING" id="81972.D7MLS0"/>
<evidence type="ECO:0000313" key="1">
    <source>
        <dbReference type="EMBL" id="EFH42410.1"/>
    </source>
</evidence>
<reference evidence="2" key="1">
    <citation type="journal article" date="2011" name="Nat. Genet.">
        <title>The Arabidopsis lyrata genome sequence and the basis of rapid genome size change.</title>
        <authorList>
            <person name="Hu T.T."/>
            <person name="Pattyn P."/>
            <person name="Bakker E.G."/>
            <person name="Cao J."/>
            <person name="Cheng J.-F."/>
            <person name="Clark R.M."/>
            <person name="Fahlgren N."/>
            <person name="Fawcett J.A."/>
            <person name="Grimwood J."/>
            <person name="Gundlach H."/>
            <person name="Haberer G."/>
            <person name="Hollister J.D."/>
            <person name="Ossowski S."/>
            <person name="Ottilar R.P."/>
            <person name="Salamov A.A."/>
            <person name="Schneeberger K."/>
            <person name="Spannagl M."/>
            <person name="Wang X."/>
            <person name="Yang L."/>
            <person name="Nasrallah M.E."/>
            <person name="Bergelson J."/>
            <person name="Carrington J.C."/>
            <person name="Gaut B.S."/>
            <person name="Schmutz J."/>
            <person name="Mayer K.F.X."/>
            <person name="Van de Peer Y."/>
            <person name="Grigoriev I.V."/>
            <person name="Nordborg M."/>
            <person name="Weigel D."/>
            <person name="Guo Y.-L."/>
        </authorList>
    </citation>
    <scope>NUCLEOTIDE SEQUENCE [LARGE SCALE GENOMIC DNA]</scope>
    <source>
        <strain evidence="2">cv. MN47</strain>
    </source>
</reference>
<sequence length="176" mass="19761">MGEGESSASSDAILKASAATEAVEKIYQGQTISPITFQTKFRSHLVLALDQVSVSKIEFFFDFDEHEDSVNQFTLYHDHLVYCSTNLDADGLKLIPLISSDIEFTLFHRFDGIAPEPLKGNTKCVPFPQMFDSSQTMLPAEELKKRFEQEDLVQSTEKQKQQPDGEVSVLLILLIV</sequence>
<dbReference type="Proteomes" id="UP000008694">
    <property type="component" value="Unassembled WGS sequence"/>
</dbReference>
<gene>
    <name evidence="1" type="ORF">ARALYDRAFT_918797</name>
</gene>
<evidence type="ECO:0000313" key="2">
    <source>
        <dbReference type="Proteomes" id="UP000008694"/>
    </source>
</evidence>
<accession>D7MLS0</accession>
<dbReference type="Gramene" id="scaffold_802197.1">
    <property type="protein sequence ID" value="scaffold_802197.1"/>
    <property type="gene ID" value="scaffold_802197.1"/>
</dbReference>